<organism evidence="3 4">
    <name type="scientific">Toxocara canis</name>
    <name type="common">Canine roundworm</name>
    <dbReference type="NCBI Taxonomy" id="6265"/>
    <lineage>
        <taxon>Eukaryota</taxon>
        <taxon>Metazoa</taxon>
        <taxon>Ecdysozoa</taxon>
        <taxon>Nematoda</taxon>
        <taxon>Chromadorea</taxon>
        <taxon>Rhabditida</taxon>
        <taxon>Spirurina</taxon>
        <taxon>Ascaridomorpha</taxon>
        <taxon>Ascaridoidea</taxon>
        <taxon>Toxocaridae</taxon>
        <taxon>Toxocara</taxon>
    </lineage>
</organism>
<name>A0A0B2VV47_TOXCA</name>
<dbReference type="PROSITE" id="PS00615">
    <property type="entry name" value="C_TYPE_LECTIN_1"/>
    <property type="match status" value="1"/>
</dbReference>
<evidence type="ECO:0000259" key="2">
    <source>
        <dbReference type="PROSITE" id="PS50041"/>
    </source>
</evidence>
<dbReference type="SUPFAM" id="SSF56436">
    <property type="entry name" value="C-type lectin-like"/>
    <property type="match status" value="2"/>
</dbReference>
<dbReference type="SMART" id="SM00034">
    <property type="entry name" value="CLECT"/>
    <property type="match status" value="1"/>
</dbReference>
<dbReference type="InterPro" id="IPR018378">
    <property type="entry name" value="C-type_lectin_CS"/>
</dbReference>
<comment type="caution">
    <text evidence="3">The sequence shown here is derived from an EMBL/GenBank/DDBJ whole genome shotgun (WGS) entry which is preliminary data.</text>
</comment>
<dbReference type="Pfam" id="PF00059">
    <property type="entry name" value="Lectin_C"/>
    <property type="match status" value="2"/>
</dbReference>
<keyword evidence="1" id="KW-1015">Disulfide bond</keyword>
<dbReference type="CDD" id="cd00037">
    <property type="entry name" value="CLECT"/>
    <property type="match status" value="2"/>
</dbReference>
<dbReference type="Gene3D" id="3.10.100.10">
    <property type="entry name" value="Mannose-Binding Protein A, subunit A"/>
    <property type="match status" value="2"/>
</dbReference>
<dbReference type="PANTHER" id="PTHR22803">
    <property type="entry name" value="MANNOSE, PHOSPHOLIPASE, LECTIN RECEPTOR RELATED"/>
    <property type="match status" value="1"/>
</dbReference>
<dbReference type="AlphaFoldDB" id="A0A0B2VV47"/>
<dbReference type="STRING" id="6265.A0A0B2VV47"/>
<proteinExistence type="predicted"/>
<feature type="domain" description="C-type lectin" evidence="2">
    <location>
        <begin position="128"/>
        <end position="243"/>
    </location>
</feature>
<dbReference type="Proteomes" id="UP000031036">
    <property type="component" value="Unassembled WGS sequence"/>
</dbReference>
<dbReference type="EMBL" id="JPKZ01000758">
    <property type="protein sequence ID" value="KHN85563.1"/>
    <property type="molecule type" value="Genomic_DNA"/>
</dbReference>
<dbReference type="OrthoDB" id="5860166at2759"/>
<gene>
    <name evidence="3" type="primary">Ncan</name>
    <name evidence="3" type="ORF">Tcan_17076</name>
</gene>
<feature type="domain" description="C-type lectin" evidence="2">
    <location>
        <begin position="1"/>
        <end position="98"/>
    </location>
</feature>
<dbReference type="InterPro" id="IPR001304">
    <property type="entry name" value="C-type_lectin-like"/>
</dbReference>
<reference evidence="3 4" key="1">
    <citation type="submission" date="2014-11" db="EMBL/GenBank/DDBJ databases">
        <title>Genetic blueprint of the zoonotic pathogen Toxocara canis.</title>
        <authorList>
            <person name="Zhu X.-Q."/>
            <person name="Korhonen P.K."/>
            <person name="Cai H."/>
            <person name="Young N.D."/>
            <person name="Nejsum P."/>
            <person name="von Samson-Himmelstjerna G."/>
            <person name="Boag P.R."/>
            <person name="Tan P."/>
            <person name="Li Q."/>
            <person name="Min J."/>
            <person name="Yang Y."/>
            <person name="Wang X."/>
            <person name="Fang X."/>
            <person name="Hall R.S."/>
            <person name="Hofmann A."/>
            <person name="Sternberg P.W."/>
            <person name="Jex A.R."/>
            <person name="Gasser R.B."/>
        </authorList>
    </citation>
    <scope>NUCLEOTIDE SEQUENCE [LARGE SCALE GENOMIC DNA]</scope>
    <source>
        <strain evidence="3">PN_DK_2014</strain>
    </source>
</reference>
<dbReference type="OMA" id="HSERIYY"/>
<dbReference type="PROSITE" id="PS50041">
    <property type="entry name" value="C_TYPE_LECTIN_2"/>
    <property type="match status" value="2"/>
</dbReference>
<dbReference type="InterPro" id="IPR016186">
    <property type="entry name" value="C-type_lectin-like/link_sf"/>
</dbReference>
<dbReference type="InterPro" id="IPR016187">
    <property type="entry name" value="CTDL_fold"/>
</dbReference>
<evidence type="ECO:0000313" key="4">
    <source>
        <dbReference type="Proteomes" id="UP000031036"/>
    </source>
</evidence>
<sequence>MNGHLASANNDDEMRLIAQYAVNAFAISPEVTEYWLGGYDLNSSGSFNWTVEGNGLDKNWTLDRLIETSGKHFCTSSKLWHDKRFASNCFLSKAYVCVVEASSCTTEAEKTIHERCPTGFIYIEPFHKCYKFFSKSLRFDEAEKSCKNFKAHLISMKSDFERKFLNAYAEEMFPSSVRDYWIGFSSQEIFGSWHWNDHSERIYYNWASGQPSNLLTHQCALMSKSTGEWSSVNCFKEHPYVCALSLDCIPRTRNKVEFTHLRNLLLVFNYYLLS</sequence>
<dbReference type="InterPro" id="IPR050111">
    <property type="entry name" value="C-type_lectin/snaclec_domain"/>
</dbReference>
<evidence type="ECO:0000256" key="1">
    <source>
        <dbReference type="ARBA" id="ARBA00023157"/>
    </source>
</evidence>
<keyword evidence="4" id="KW-1185">Reference proteome</keyword>
<evidence type="ECO:0000313" key="3">
    <source>
        <dbReference type="EMBL" id="KHN85563.1"/>
    </source>
</evidence>
<protein>
    <submittedName>
        <fullName evidence="3">Neurocan core protein</fullName>
    </submittedName>
</protein>
<accession>A0A0B2VV47</accession>